<dbReference type="Proteomes" id="UP000199207">
    <property type="component" value="Unassembled WGS sequence"/>
</dbReference>
<sequence length="42" mass="4576">MKTLIDFATALLQCAMAAMSAGITWRLIRRTGTDGTTDDDRS</sequence>
<dbReference type="RefSeq" id="WP_281254676.1">
    <property type="nucleotide sequence ID" value="NZ_FOLM01000004.1"/>
</dbReference>
<gene>
    <name evidence="1" type="ORF">SAMN05421773_104194</name>
</gene>
<name>A0A1I1KEA0_9ACTN</name>
<keyword evidence="2" id="KW-1185">Reference proteome</keyword>
<evidence type="ECO:0000313" key="2">
    <source>
        <dbReference type="Proteomes" id="UP000199207"/>
    </source>
</evidence>
<proteinExistence type="predicted"/>
<dbReference type="AlphaFoldDB" id="A0A1I1KEA0"/>
<accession>A0A1I1KEA0</accession>
<evidence type="ECO:0000313" key="1">
    <source>
        <dbReference type="EMBL" id="SFC58951.1"/>
    </source>
</evidence>
<dbReference type="EMBL" id="FOLM01000004">
    <property type="protein sequence ID" value="SFC58951.1"/>
    <property type="molecule type" value="Genomic_DNA"/>
</dbReference>
<organism evidence="1 2">
    <name type="scientific">Streptomyces aidingensis</name>
    <dbReference type="NCBI Taxonomy" id="910347"/>
    <lineage>
        <taxon>Bacteria</taxon>
        <taxon>Bacillati</taxon>
        <taxon>Actinomycetota</taxon>
        <taxon>Actinomycetes</taxon>
        <taxon>Kitasatosporales</taxon>
        <taxon>Streptomycetaceae</taxon>
        <taxon>Streptomyces</taxon>
    </lineage>
</organism>
<reference evidence="1 2" key="1">
    <citation type="submission" date="2016-10" db="EMBL/GenBank/DDBJ databases">
        <authorList>
            <person name="de Groot N.N."/>
        </authorList>
    </citation>
    <scope>NUCLEOTIDE SEQUENCE [LARGE SCALE GENOMIC DNA]</scope>
    <source>
        <strain evidence="1 2">CGMCC 4.5739</strain>
    </source>
</reference>
<protein>
    <submittedName>
        <fullName evidence="1">Uncharacterized protein</fullName>
    </submittedName>
</protein>